<dbReference type="GO" id="GO:0009279">
    <property type="term" value="C:cell outer membrane"/>
    <property type="evidence" value="ECO:0007669"/>
    <property type="project" value="UniProtKB-SubCell"/>
</dbReference>
<dbReference type="GO" id="GO:0015344">
    <property type="term" value="F:siderophore uptake transmembrane transporter activity"/>
    <property type="evidence" value="ECO:0007669"/>
    <property type="project" value="TreeGrafter"/>
</dbReference>
<evidence type="ECO:0000256" key="10">
    <source>
        <dbReference type="PROSITE-ProRule" id="PRU01360"/>
    </source>
</evidence>
<evidence type="ECO:0000313" key="15">
    <source>
        <dbReference type="Proteomes" id="UP000230821"/>
    </source>
</evidence>
<keyword evidence="2 10" id="KW-0813">Transport</keyword>
<evidence type="ECO:0000256" key="6">
    <source>
        <dbReference type="ARBA" id="ARBA00023077"/>
    </source>
</evidence>
<dbReference type="GO" id="GO:0044718">
    <property type="term" value="P:siderophore transmembrane transport"/>
    <property type="evidence" value="ECO:0007669"/>
    <property type="project" value="TreeGrafter"/>
</dbReference>
<feature type="domain" description="TonB-dependent receptor-like beta-barrel" evidence="12">
    <location>
        <begin position="307"/>
        <end position="715"/>
    </location>
</feature>
<keyword evidence="9 10" id="KW-0998">Cell outer membrane</keyword>
<proteinExistence type="inferred from homology"/>
<keyword evidence="4 10" id="KW-0812">Transmembrane</keyword>
<evidence type="ECO:0000256" key="9">
    <source>
        <dbReference type="ARBA" id="ARBA00023237"/>
    </source>
</evidence>
<evidence type="ECO:0000256" key="7">
    <source>
        <dbReference type="ARBA" id="ARBA00023136"/>
    </source>
</evidence>
<evidence type="ECO:0000259" key="12">
    <source>
        <dbReference type="Pfam" id="PF00593"/>
    </source>
</evidence>
<feature type="domain" description="TonB-dependent receptor plug" evidence="13">
    <location>
        <begin position="102"/>
        <end position="210"/>
    </location>
</feature>
<dbReference type="InterPro" id="IPR039426">
    <property type="entry name" value="TonB-dep_rcpt-like"/>
</dbReference>
<keyword evidence="3 10" id="KW-1134">Transmembrane beta strand</keyword>
<organism evidence="14 15">
    <name type="scientific">candidate division KSB3 bacterium</name>
    <dbReference type="NCBI Taxonomy" id="2044937"/>
    <lineage>
        <taxon>Bacteria</taxon>
        <taxon>candidate division KSB3</taxon>
    </lineage>
</organism>
<evidence type="ECO:0000256" key="2">
    <source>
        <dbReference type="ARBA" id="ARBA00022448"/>
    </source>
</evidence>
<sequence length="748" mass="84056">MHESKRGRIQYIGGDLFMNIKKDALSICVGLLLLCLFFVTPGFSQDAVNDPSLDLEHAEALNAGDDPFEELQEIEASIEEEMEWLQAETYVVTVSKVWENIKKSAASVTVITDREIRRMGARDVKDVLRSVPGISYQNERHGSQDLDVRGILKDGTQHILYLWNSHSLNTNYLGGPGPSYQPFPIEVIQRIEVVRGPGSALYGANAFAAVVNIITKEADDIDGGELTARGGSDNTQQYNLLFGKTFGEADITLNFNYFTSDKYRETIKEDAQTLLDRMIGSHASLAPGDTRGGDEKFDLSFSLQYKGLRVDGIYSDLDRIPSIGAGPLLNDRSETPSVDFALSVSYAHAVTKTLDLLGRLYHNYAFMDYYYQIYPDNAVLPSPEGLQLWPEGVVGAPSNKNTRTGGELQATYALHESNTLVGGATYEYMNQYDVEALSNYLATPVRDVMIPRGAVSDVTDIQNYNQNVDRTFKAVFLENLWDIRDNVRLTVGARHDDYSDFGSSFNPRAGLVWEFRPGYDLKFLYGRAFRAPSFYELYNMNNPAFVGNPDLDPETVDTYEISLGAEWAEALTSRITGFRNDIHDSIELATYATQDVFENQHEIRTQGIEAELKYDFGKGSFLAANYTYQDAKNLDTGERLYNIPTHKGNIMGNFRVSKYLNVYTDVYFQEGFTRQKNDPRADDNTGFGVWNATLIGKKFFPKLENLEVRGSVYNILDRDYTVPTAMDGLPVDYPMPGRSFLVDIRYTL</sequence>
<keyword evidence="8" id="KW-0675">Receptor</keyword>
<dbReference type="EMBL" id="PDSK01000147">
    <property type="protein sequence ID" value="PIE31413.1"/>
    <property type="molecule type" value="Genomic_DNA"/>
</dbReference>
<dbReference type="InterPro" id="IPR012910">
    <property type="entry name" value="Plug_dom"/>
</dbReference>
<name>A0A2G6K6X5_9BACT</name>
<dbReference type="PROSITE" id="PS52016">
    <property type="entry name" value="TONB_DEPENDENT_REC_3"/>
    <property type="match status" value="1"/>
</dbReference>
<evidence type="ECO:0000256" key="4">
    <source>
        <dbReference type="ARBA" id="ARBA00022692"/>
    </source>
</evidence>
<comment type="caution">
    <text evidence="14">The sequence shown here is derived from an EMBL/GenBank/DDBJ whole genome shotgun (WGS) entry which is preliminary data.</text>
</comment>
<evidence type="ECO:0008006" key="16">
    <source>
        <dbReference type="Google" id="ProtNLM"/>
    </source>
</evidence>
<dbReference type="SUPFAM" id="SSF56935">
    <property type="entry name" value="Porins"/>
    <property type="match status" value="1"/>
</dbReference>
<dbReference type="Gene3D" id="2.170.130.10">
    <property type="entry name" value="TonB-dependent receptor, plug domain"/>
    <property type="match status" value="1"/>
</dbReference>
<protein>
    <recommendedName>
        <fullName evidence="16">TonB-dependent receptor</fullName>
    </recommendedName>
</protein>
<dbReference type="InterPro" id="IPR036942">
    <property type="entry name" value="Beta-barrel_TonB_sf"/>
</dbReference>
<dbReference type="Pfam" id="PF07715">
    <property type="entry name" value="Plug"/>
    <property type="match status" value="1"/>
</dbReference>
<dbReference type="InterPro" id="IPR037066">
    <property type="entry name" value="Plug_dom_sf"/>
</dbReference>
<dbReference type="PANTHER" id="PTHR30069">
    <property type="entry name" value="TONB-DEPENDENT OUTER MEMBRANE RECEPTOR"/>
    <property type="match status" value="1"/>
</dbReference>
<keyword evidence="6 11" id="KW-0798">TonB box</keyword>
<dbReference type="Pfam" id="PF00593">
    <property type="entry name" value="TonB_dep_Rec_b-barrel"/>
    <property type="match status" value="1"/>
</dbReference>
<dbReference type="CDD" id="cd01347">
    <property type="entry name" value="ligand_gated_channel"/>
    <property type="match status" value="1"/>
</dbReference>
<evidence type="ECO:0000256" key="11">
    <source>
        <dbReference type="RuleBase" id="RU003357"/>
    </source>
</evidence>
<dbReference type="Proteomes" id="UP000230821">
    <property type="component" value="Unassembled WGS sequence"/>
</dbReference>
<evidence type="ECO:0000313" key="14">
    <source>
        <dbReference type="EMBL" id="PIE31413.1"/>
    </source>
</evidence>
<evidence type="ECO:0000256" key="5">
    <source>
        <dbReference type="ARBA" id="ARBA00022729"/>
    </source>
</evidence>
<gene>
    <name evidence="14" type="ORF">CSA56_18370</name>
</gene>
<comment type="similarity">
    <text evidence="10 11">Belongs to the TonB-dependent receptor family.</text>
</comment>
<accession>A0A2G6K6X5</accession>
<dbReference type="PANTHER" id="PTHR30069:SF29">
    <property type="entry name" value="HEMOGLOBIN AND HEMOGLOBIN-HAPTOGLOBIN-BINDING PROTEIN 1-RELATED"/>
    <property type="match status" value="1"/>
</dbReference>
<dbReference type="InterPro" id="IPR000531">
    <property type="entry name" value="Beta-barrel_TonB"/>
</dbReference>
<reference evidence="14 15" key="1">
    <citation type="submission" date="2017-10" db="EMBL/GenBank/DDBJ databases">
        <title>Novel microbial diversity and functional potential in the marine mammal oral microbiome.</title>
        <authorList>
            <person name="Dudek N.K."/>
            <person name="Sun C.L."/>
            <person name="Burstein D."/>
            <person name="Kantor R.S."/>
            <person name="Aliaga Goltsman D.S."/>
            <person name="Bik E.M."/>
            <person name="Thomas B.C."/>
            <person name="Banfield J.F."/>
            <person name="Relman D.A."/>
        </authorList>
    </citation>
    <scope>NUCLEOTIDE SEQUENCE [LARGE SCALE GENOMIC DNA]</scope>
    <source>
        <strain evidence="14">DOLJORAL78_47_16</strain>
    </source>
</reference>
<comment type="subcellular location">
    <subcellularLocation>
        <location evidence="1 10">Cell outer membrane</location>
        <topology evidence="1 10">Multi-pass membrane protein</topology>
    </subcellularLocation>
</comment>
<evidence type="ECO:0000256" key="1">
    <source>
        <dbReference type="ARBA" id="ARBA00004571"/>
    </source>
</evidence>
<evidence type="ECO:0000256" key="8">
    <source>
        <dbReference type="ARBA" id="ARBA00023170"/>
    </source>
</evidence>
<keyword evidence="5" id="KW-0732">Signal</keyword>
<dbReference type="AlphaFoldDB" id="A0A2G6K6X5"/>
<evidence type="ECO:0000259" key="13">
    <source>
        <dbReference type="Pfam" id="PF07715"/>
    </source>
</evidence>
<dbReference type="Gene3D" id="2.40.170.20">
    <property type="entry name" value="TonB-dependent receptor, beta-barrel domain"/>
    <property type="match status" value="1"/>
</dbReference>
<evidence type="ECO:0000256" key="3">
    <source>
        <dbReference type="ARBA" id="ARBA00022452"/>
    </source>
</evidence>
<keyword evidence="7 10" id="KW-0472">Membrane</keyword>